<dbReference type="Proteomes" id="UP000515856">
    <property type="component" value="Chromosome"/>
</dbReference>
<accession>A0A7G9GLV4</accession>
<dbReference type="RefSeq" id="WP_117452049.1">
    <property type="nucleotide sequence ID" value="NZ_CP060636.1"/>
</dbReference>
<proteinExistence type="predicted"/>
<dbReference type="KEGG" id="ehn:H9Q80_16295"/>
<dbReference type="EMBL" id="CP060636">
    <property type="protein sequence ID" value="QNM11786.1"/>
    <property type="molecule type" value="Genomic_DNA"/>
</dbReference>
<protein>
    <submittedName>
        <fullName evidence="1">Uncharacterized protein</fullName>
    </submittedName>
</protein>
<sequence>MAYLLSKDGKPYYTTGCKAFPCSVSANRVEVDFKNPVDKVDANGCIYTESEIRKRLNIKMIDSWDAENEKVVKVSNKTVSSIIVEEPEPIEEKKK</sequence>
<keyword evidence="2" id="KW-1185">Reference proteome</keyword>
<name>A0A7G9GLV4_9FIRM</name>
<evidence type="ECO:0000313" key="1">
    <source>
        <dbReference type="EMBL" id="QNM11786.1"/>
    </source>
</evidence>
<reference evidence="1 2" key="1">
    <citation type="submission" date="2020-08" db="EMBL/GenBank/DDBJ databases">
        <authorList>
            <person name="Liu C."/>
            <person name="Sun Q."/>
        </authorList>
    </citation>
    <scope>NUCLEOTIDE SEQUENCE [LARGE SCALE GENOMIC DNA]</scope>
    <source>
        <strain evidence="1 2">NSJ-61</strain>
    </source>
</reference>
<evidence type="ECO:0000313" key="2">
    <source>
        <dbReference type="Proteomes" id="UP000515856"/>
    </source>
</evidence>
<dbReference type="AlphaFoldDB" id="A0A7G9GLV4"/>
<organism evidence="1 2">
    <name type="scientific">[Eubacterium] hominis</name>
    <dbReference type="NCBI Taxonomy" id="2764325"/>
    <lineage>
        <taxon>Bacteria</taxon>
        <taxon>Bacillati</taxon>
        <taxon>Bacillota</taxon>
        <taxon>Erysipelotrichia</taxon>
        <taxon>Erysipelotrichales</taxon>
        <taxon>Erysipelotrichaceae</taxon>
        <taxon>Amedibacillus</taxon>
    </lineage>
</organism>
<gene>
    <name evidence="1" type="ORF">H9Q80_16295</name>
</gene>